<dbReference type="PANTHER" id="PTHR16121:SF0">
    <property type="entry name" value="CAP-SPECIFIC MRNA (NUCLEOSIDE-2'-O-)-METHYLTRANSFERASE 1"/>
    <property type="match status" value="1"/>
</dbReference>
<evidence type="ECO:0000313" key="2">
    <source>
        <dbReference type="EMBL" id="QHS87730.1"/>
    </source>
</evidence>
<dbReference type="EMBL" id="MN739088">
    <property type="protein sequence ID" value="QHS87730.1"/>
    <property type="molecule type" value="Genomic_DNA"/>
</dbReference>
<feature type="domain" description="Ribosomal RNA methyltransferase FtsJ" evidence="1">
    <location>
        <begin position="83"/>
        <end position="282"/>
    </location>
</feature>
<dbReference type="GO" id="GO:0005737">
    <property type="term" value="C:cytoplasm"/>
    <property type="evidence" value="ECO:0007669"/>
    <property type="project" value="TreeGrafter"/>
</dbReference>
<dbReference type="GO" id="GO:0004483">
    <property type="term" value="F:methyltransferase cap1 activity"/>
    <property type="evidence" value="ECO:0007669"/>
    <property type="project" value="UniProtKB-ARBA"/>
</dbReference>
<accession>A0A6C0B6Q2</accession>
<sequence>MTYYLLPKTSFLIHKYIQCVSNDEEPEPYISNSLSHYLYNIKMKLDDHECEWDIFKKYTNPYEYIHTTVPFKKKSISVYKPLSRSYFKMIEMLNTFNMNFGIKPIRSFHLAEGPGGFIEALCNVRKNNKDVYIGMTILDEMNDNNIPGWKKSDSFLKKNENVYIECGADNTGNILSLANLDYCRRKYGSSMDFITGDGGFDFSMDFNKQEISISQLLFAQVCYAVVLQKKGGSFVLKIFDSFMQHTIDILYILSSFYDKVYIIKPQTSRYANSEKYIVCRDFLFSNHEHFYPFLEKTFESMLAVQSNKYIHRFLNIPLSYYFISKLEEYNSILGQQQIENIHYTTSLIEIKQKQEKIDGLVKTNIQKCLQWCKKNGVDANVFSTNNMFCPEEI</sequence>
<evidence type="ECO:0000259" key="1">
    <source>
        <dbReference type="Pfam" id="PF01728"/>
    </source>
</evidence>
<dbReference type="GO" id="GO:0005634">
    <property type="term" value="C:nucleus"/>
    <property type="evidence" value="ECO:0007669"/>
    <property type="project" value="TreeGrafter"/>
</dbReference>
<dbReference type="Gene3D" id="3.40.50.12760">
    <property type="match status" value="1"/>
</dbReference>
<dbReference type="PANTHER" id="PTHR16121">
    <property type="entry name" value="CAP-SPECIFIC MRNA (NUCLEOSIDE-2'-O-)-METHYLTRANSFERASE 1-RELATED"/>
    <property type="match status" value="1"/>
</dbReference>
<dbReference type="GO" id="GO:0032259">
    <property type="term" value="P:methylation"/>
    <property type="evidence" value="ECO:0007669"/>
    <property type="project" value="InterPro"/>
</dbReference>
<dbReference type="SUPFAM" id="SSF53335">
    <property type="entry name" value="S-adenosyl-L-methionine-dependent methyltransferases"/>
    <property type="match status" value="1"/>
</dbReference>
<dbReference type="GO" id="GO:0006370">
    <property type="term" value="P:7-methylguanosine mRNA capping"/>
    <property type="evidence" value="ECO:0007669"/>
    <property type="project" value="TreeGrafter"/>
</dbReference>
<protein>
    <recommendedName>
        <fullName evidence="1">Ribosomal RNA methyltransferase FtsJ domain-containing protein</fullName>
    </recommendedName>
</protein>
<proteinExistence type="predicted"/>
<dbReference type="InterPro" id="IPR029063">
    <property type="entry name" value="SAM-dependent_MTases_sf"/>
</dbReference>
<name>A0A6C0B6Q2_9ZZZZ</name>
<dbReference type="AlphaFoldDB" id="A0A6C0B6Q2"/>
<dbReference type="InterPro" id="IPR050851">
    <property type="entry name" value="mRNA_Cap_2O-Ribose_MeTrfase"/>
</dbReference>
<organism evidence="2">
    <name type="scientific">viral metagenome</name>
    <dbReference type="NCBI Taxonomy" id="1070528"/>
    <lineage>
        <taxon>unclassified sequences</taxon>
        <taxon>metagenomes</taxon>
        <taxon>organismal metagenomes</taxon>
    </lineage>
</organism>
<reference evidence="2" key="1">
    <citation type="journal article" date="2020" name="Nature">
        <title>Giant virus diversity and host interactions through global metagenomics.</title>
        <authorList>
            <person name="Schulz F."/>
            <person name="Roux S."/>
            <person name="Paez-Espino D."/>
            <person name="Jungbluth S."/>
            <person name="Walsh D.A."/>
            <person name="Denef V.J."/>
            <person name="McMahon K.D."/>
            <person name="Konstantinidis K.T."/>
            <person name="Eloe-Fadrosh E.A."/>
            <person name="Kyrpides N.C."/>
            <person name="Woyke T."/>
        </authorList>
    </citation>
    <scope>NUCLEOTIDE SEQUENCE</scope>
    <source>
        <strain evidence="2">GVMAG-M-3300010158-13</strain>
    </source>
</reference>
<dbReference type="InterPro" id="IPR002877">
    <property type="entry name" value="RNA_MeTrfase_FtsJ_dom"/>
</dbReference>
<dbReference type="Pfam" id="PF01728">
    <property type="entry name" value="FtsJ"/>
    <property type="match status" value="1"/>
</dbReference>